<comment type="subcellular location">
    <subcellularLocation>
        <location evidence="1">Membrane</location>
        <topology evidence="1">Multi-pass membrane protein</topology>
    </subcellularLocation>
</comment>
<feature type="transmembrane region" description="Helical" evidence="5">
    <location>
        <begin position="492"/>
        <end position="514"/>
    </location>
</feature>
<keyword evidence="4 5" id="KW-0472">Membrane</keyword>
<dbReference type="NCBIfam" id="TIGR03061">
    <property type="entry name" value="pip_yhgE_Nterm"/>
    <property type="match status" value="1"/>
</dbReference>
<dbReference type="PANTHER" id="PTHR43077">
    <property type="entry name" value="TRANSPORT PERMEASE YVFS-RELATED"/>
    <property type="match status" value="1"/>
</dbReference>
<dbReference type="AlphaFoldDB" id="A0AAE3ZCA6"/>
<dbReference type="PANTHER" id="PTHR43077:SF5">
    <property type="entry name" value="PHAGE INFECTION PROTEIN"/>
    <property type="match status" value="1"/>
</dbReference>
<protein>
    <submittedName>
        <fullName evidence="6">Membrane protein</fullName>
    </submittedName>
</protein>
<evidence type="ECO:0000256" key="2">
    <source>
        <dbReference type="ARBA" id="ARBA00022692"/>
    </source>
</evidence>
<dbReference type="Proteomes" id="UP001180845">
    <property type="component" value="Unassembled WGS sequence"/>
</dbReference>
<dbReference type="InterPro" id="IPR023908">
    <property type="entry name" value="xxxLxxG_rpt"/>
</dbReference>
<dbReference type="SUPFAM" id="SSF58104">
    <property type="entry name" value="Methyl-accepting chemotaxis protein (MCP) signaling domain"/>
    <property type="match status" value="1"/>
</dbReference>
<evidence type="ECO:0000313" key="7">
    <source>
        <dbReference type="Proteomes" id="UP001180845"/>
    </source>
</evidence>
<evidence type="ECO:0000256" key="4">
    <source>
        <dbReference type="ARBA" id="ARBA00023136"/>
    </source>
</evidence>
<evidence type="ECO:0000256" key="1">
    <source>
        <dbReference type="ARBA" id="ARBA00004141"/>
    </source>
</evidence>
<keyword evidence="7" id="KW-1185">Reference proteome</keyword>
<evidence type="ECO:0000256" key="3">
    <source>
        <dbReference type="ARBA" id="ARBA00022989"/>
    </source>
</evidence>
<feature type="transmembrane region" description="Helical" evidence="5">
    <location>
        <begin position="24"/>
        <end position="45"/>
    </location>
</feature>
<feature type="transmembrane region" description="Helical" evidence="5">
    <location>
        <begin position="554"/>
        <end position="575"/>
    </location>
</feature>
<gene>
    <name evidence="6" type="ORF">JOF55_001426</name>
</gene>
<name>A0AAE3ZCA6_9ACTN</name>
<dbReference type="InterPro" id="IPR017500">
    <property type="entry name" value="Phage_infect_YhgE_N"/>
</dbReference>
<feature type="transmembrane region" description="Helical" evidence="5">
    <location>
        <begin position="526"/>
        <end position="547"/>
    </location>
</feature>
<evidence type="ECO:0000313" key="6">
    <source>
        <dbReference type="EMBL" id="MDR7301245.1"/>
    </source>
</evidence>
<evidence type="ECO:0000256" key="5">
    <source>
        <dbReference type="SAM" id="Phobius"/>
    </source>
</evidence>
<organism evidence="6 7">
    <name type="scientific">Haloactinomyces albus</name>
    <dbReference type="NCBI Taxonomy" id="1352928"/>
    <lineage>
        <taxon>Bacteria</taxon>
        <taxon>Bacillati</taxon>
        <taxon>Actinomycetota</taxon>
        <taxon>Actinomycetes</taxon>
        <taxon>Actinopolysporales</taxon>
        <taxon>Actinopolysporaceae</taxon>
        <taxon>Haloactinomyces</taxon>
    </lineage>
</organism>
<dbReference type="Gene3D" id="1.10.287.950">
    <property type="entry name" value="Methyl-accepting chemotaxis protein"/>
    <property type="match status" value="2"/>
</dbReference>
<keyword evidence="3 5" id="KW-1133">Transmembrane helix</keyword>
<dbReference type="RefSeq" id="WP_310271376.1">
    <property type="nucleotide sequence ID" value="NZ_JAVDXW010000001.1"/>
</dbReference>
<feature type="transmembrane region" description="Helical" evidence="5">
    <location>
        <begin position="452"/>
        <end position="471"/>
    </location>
</feature>
<dbReference type="NCBIfam" id="TIGR03057">
    <property type="entry name" value="xxxLxxG_by_4"/>
    <property type="match status" value="3"/>
</dbReference>
<dbReference type="GO" id="GO:0016020">
    <property type="term" value="C:membrane"/>
    <property type="evidence" value="ECO:0007669"/>
    <property type="project" value="UniProtKB-SubCell"/>
</dbReference>
<comment type="caution">
    <text evidence="6">The sequence shown here is derived from an EMBL/GenBank/DDBJ whole genome shotgun (WGS) entry which is preliminary data.</text>
</comment>
<accession>A0AAE3ZCA6</accession>
<keyword evidence="2 5" id="KW-0812">Transmembrane</keyword>
<dbReference type="EMBL" id="JAVDXW010000001">
    <property type="protein sequence ID" value="MDR7301245.1"/>
    <property type="molecule type" value="Genomic_DNA"/>
</dbReference>
<feature type="transmembrane region" description="Helical" evidence="5">
    <location>
        <begin position="605"/>
        <end position="624"/>
    </location>
</feature>
<reference evidence="6" key="1">
    <citation type="submission" date="2023-07" db="EMBL/GenBank/DDBJ databases">
        <title>Sequencing the genomes of 1000 actinobacteria strains.</title>
        <authorList>
            <person name="Klenk H.-P."/>
        </authorList>
    </citation>
    <scope>NUCLEOTIDE SEQUENCE</scope>
    <source>
        <strain evidence="6">DSM 45977</strain>
    </source>
</reference>
<sequence>MNSLTNRTRPRADGDRRFPVRRRLLPVLGLLLVPLTIAGLLSWSLGSAEERLTDVEAAVVNHDEPVKVDGRSVPLGRQLAGKLVGDEITSNYSWEFATEKTAEEGLRSGKYVAVVTIPRNFSAAATSFSRDPAQARQARIDVTTGEHSRFADEAINRYVTSTAADLLGQQLTTTYLDNVLVGFNSLGDQLGDASAGASSLAGGAEQLASGIGELSGGAEQLAQGSRELAGGLGELENGAAQLAGGLDQLREQTAQLPQQATALADAAARESKGVQQLSKGLSTLAGNLQDLRKQCPPGIVPLCNKIAVQAAIAQKLDKGAGQVEKASTGIAGGLAKMAGRAPDSGGGLPALAKGVGKLSDGAEQLHSGISRSHDGATELSGGAEQLASGIGELSDGAEELSNGTEELSSGLKQATEELPTYPEEQRQTLADTVAEPVTTSNGTKVEVGGTGLPMYAVLALWVGALATFLVLRPVPARTLESTRSSLVLTLRNFALPVGIAIAQGVLVAAMLGWFRELSLGDWVATAGIAALVAVACTAVNHALAAALGGAGRFVSMLGALIVVANGFVSAVPAVLEQLAVALPTGPALNALRAVVTTGTAPSGGAIALLVVWALIGPAVSCLVVERHRTVRPAQLLATYGVRGHRLGTT</sequence>
<proteinExistence type="predicted"/>
<dbReference type="InterPro" id="IPR051328">
    <property type="entry name" value="T7SS_ABC-Transporter"/>
</dbReference>